<gene>
    <name evidence="1" type="ORF">B7017_p0103</name>
</gene>
<dbReference type="SUPFAM" id="SSF48371">
    <property type="entry name" value="ARM repeat"/>
    <property type="match status" value="1"/>
</dbReference>
<accession>A0A0A0V1C1</accession>
<evidence type="ECO:0000313" key="1">
    <source>
        <dbReference type="EMBL" id="AIW55157.1"/>
    </source>
</evidence>
<organism evidence="1">
    <name type="scientific">Bifidobacterium breve</name>
    <dbReference type="NCBI Taxonomy" id="1685"/>
    <lineage>
        <taxon>Bacteria</taxon>
        <taxon>Bacillati</taxon>
        <taxon>Actinomycetota</taxon>
        <taxon>Actinomycetes</taxon>
        <taxon>Bifidobacteriales</taxon>
        <taxon>Bifidobacteriaceae</taxon>
        <taxon>Bifidobacterium</taxon>
    </lineage>
</organism>
<keyword evidence="1" id="KW-0614">Plasmid</keyword>
<dbReference type="EMBL" id="KM406416">
    <property type="protein sequence ID" value="AIW55157.1"/>
    <property type="molecule type" value="Genomic_DNA"/>
</dbReference>
<dbReference type="AlphaFoldDB" id="A0A0A0V1C1"/>
<proteinExistence type="predicted"/>
<protein>
    <recommendedName>
        <fullName evidence="2">Leucine rich repeat variant</fullName>
    </recommendedName>
</protein>
<dbReference type="RefSeq" id="WP_241487344.1">
    <property type="nucleotide sequence ID" value="NZ_KM406416.1"/>
</dbReference>
<reference evidence="1" key="1">
    <citation type="journal article" date="2015" name="Appl. Environ. Microbiol.">
        <title>Discovery of a conjugative megaplasmid in Bifidobacterium breve.</title>
        <authorList>
            <person name="Bottacini F."/>
            <person name="O'Connell Motherway M."/>
            <person name="Casey E."/>
            <person name="McDonnell B."/>
            <person name="Mahony J."/>
            <person name="Ventura M."/>
            <person name="van Sinderen D."/>
        </authorList>
    </citation>
    <scope>NUCLEOTIDE SEQUENCE</scope>
    <source>
        <strain evidence="1">JCM 7017</strain>
        <plasmid evidence="1">megaplasmid pMP7017</plasmid>
    </source>
</reference>
<evidence type="ECO:0008006" key="2">
    <source>
        <dbReference type="Google" id="ProtNLM"/>
    </source>
</evidence>
<dbReference type="InterPro" id="IPR011989">
    <property type="entry name" value="ARM-like"/>
</dbReference>
<name>A0A0A0V1C1_BIFBR</name>
<dbReference type="InterPro" id="IPR016024">
    <property type="entry name" value="ARM-type_fold"/>
</dbReference>
<sequence>MTNLTANQFDTFIDIISSEDYHAPLWGDDENALRNKELVNIDQDHKVTLTRTGEQLAKEIKTRQADQDIKHMGAVERRWFVEHTADSQLTDETVQLLAKDRCDDLRLQGVQLLIKRDLLTDRQAVKFAHDKDDEIRMSMVGRVDLMEFADDTSWNIHQKIIDYVAESHIDPAPLVEKLAQNPDAGMRLWAVSIMSEKHIPLLIDDPDLIVRGGVINRFADSLGSDLIDRLIESPRTGVRDYVARRANNLSDVQIQKLLEDEKVGFWMRDRLEEYRKEYRKLCALEKLFGDSDSELMKSQRELALSENFGH</sequence>
<geneLocation type="plasmid" evidence="1">
    <name>megaplasmid pMP7017</name>
</geneLocation>
<dbReference type="Gene3D" id="1.25.10.10">
    <property type="entry name" value="Leucine-rich Repeat Variant"/>
    <property type="match status" value="1"/>
</dbReference>